<comment type="caution">
    <text evidence="3">The sequence shown here is derived from an EMBL/GenBank/DDBJ whole genome shotgun (WGS) entry which is preliminary data.</text>
</comment>
<dbReference type="AlphaFoldDB" id="A0A1Z5JG88"/>
<organism evidence="3 4">
    <name type="scientific">Fistulifera solaris</name>
    <name type="common">Oleaginous diatom</name>
    <dbReference type="NCBI Taxonomy" id="1519565"/>
    <lineage>
        <taxon>Eukaryota</taxon>
        <taxon>Sar</taxon>
        <taxon>Stramenopiles</taxon>
        <taxon>Ochrophyta</taxon>
        <taxon>Bacillariophyta</taxon>
        <taxon>Bacillariophyceae</taxon>
        <taxon>Bacillariophycidae</taxon>
        <taxon>Naviculales</taxon>
        <taxon>Naviculaceae</taxon>
        <taxon>Fistulifera</taxon>
    </lineage>
</organism>
<dbReference type="Pfam" id="PF05697">
    <property type="entry name" value="Trigger_N"/>
    <property type="match status" value="1"/>
</dbReference>
<feature type="chain" id="PRO_5013323588" description="Trigger factor ribosome-binding bacterial domain-containing protein" evidence="1">
    <location>
        <begin position="16"/>
        <end position="205"/>
    </location>
</feature>
<keyword evidence="1" id="KW-0732">Signal</keyword>
<keyword evidence="4" id="KW-1185">Reference proteome</keyword>
<evidence type="ECO:0000259" key="2">
    <source>
        <dbReference type="Pfam" id="PF05697"/>
    </source>
</evidence>
<dbReference type="GO" id="GO:0006457">
    <property type="term" value="P:protein folding"/>
    <property type="evidence" value="ECO:0007669"/>
    <property type="project" value="InterPro"/>
</dbReference>
<evidence type="ECO:0000313" key="3">
    <source>
        <dbReference type="EMBL" id="GAX13025.1"/>
    </source>
</evidence>
<feature type="domain" description="Trigger factor ribosome-binding bacterial" evidence="2">
    <location>
        <begin position="66"/>
        <end position="177"/>
    </location>
</feature>
<feature type="signal peptide" evidence="1">
    <location>
        <begin position="1"/>
        <end position="15"/>
    </location>
</feature>
<dbReference type="Proteomes" id="UP000198406">
    <property type="component" value="Unassembled WGS sequence"/>
</dbReference>
<evidence type="ECO:0000313" key="4">
    <source>
        <dbReference type="Proteomes" id="UP000198406"/>
    </source>
</evidence>
<gene>
    <name evidence="3" type="ORF">FisN_2Hh509</name>
</gene>
<dbReference type="Gene3D" id="3.30.70.1050">
    <property type="entry name" value="Trigger factor ribosome-binding domain"/>
    <property type="match status" value="1"/>
</dbReference>
<dbReference type="InParanoid" id="A0A1Z5JG88"/>
<dbReference type="OrthoDB" id="203129at2759"/>
<evidence type="ECO:0000256" key="1">
    <source>
        <dbReference type="SAM" id="SignalP"/>
    </source>
</evidence>
<proteinExistence type="predicted"/>
<dbReference type="InterPro" id="IPR008881">
    <property type="entry name" value="Trigger_fac_ribosome-bd_bac"/>
</dbReference>
<name>A0A1Z5JG88_FISSO</name>
<dbReference type="SUPFAM" id="SSF102735">
    <property type="entry name" value="Trigger factor ribosome-binding domain"/>
    <property type="match status" value="1"/>
</dbReference>
<accession>A0A1Z5JG88</accession>
<protein>
    <recommendedName>
        <fullName evidence="2">Trigger factor ribosome-binding bacterial domain-containing protein</fullName>
    </recommendedName>
</protein>
<reference evidence="3 4" key="1">
    <citation type="journal article" date="2015" name="Plant Cell">
        <title>Oil accumulation by the oleaginous diatom Fistulifera solaris as revealed by the genome and transcriptome.</title>
        <authorList>
            <person name="Tanaka T."/>
            <person name="Maeda Y."/>
            <person name="Veluchamy A."/>
            <person name="Tanaka M."/>
            <person name="Abida H."/>
            <person name="Marechal E."/>
            <person name="Bowler C."/>
            <person name="Muto M."/>
            <person name="Sunaga Y."/>
            <person name="Tanaka M."/>
            <person name="Yoshino T."/>
            <person name="Taniguchi T."/>
            <person name="Fukuda Y."/>
            <person name="Nemoto M."/>
            <person name="Matsumoto M."/>
            <person name="Wong P.S."/>
            <person name="Aburatani S."/>
            <person name="Fujibuchi W."/>
        </authorList>
    </citation>
    <scope>NUCLEOTIDE SEQUENCE [LARGE SCALE GENOMIC DNA]</scope>
    <source>
        <strain evidence="3 4">JPCC DA0580</strain>
    </source>
</reference>
<sequence>MRNSLLLLILPFGSAFVVPQSPTVRTFGVSLHAVALEPEPEGGEEVTPLKTMAGCRMKKMEELKNVKSENGPAYQFWMTATVDGNMIKDNHTELLKNAKKKANFPGFRKGQVPPYAMPQITQFSIQEAIIKTVEAAVDAHGLKALSGSDGQVEVKENVEDMVKGYKLGDPIQFTAVLNLSYNTDNSASDVIDEPAGVVDVAAKEV</sequence>
<dbReference type="EMBL" id="BDSP01000060">
    <property type="protein sequence ID" value="GAX13025.1"/>
    <property type="molecule type" value="Genomic_DNA"/>
</dbReference>
<dbReference type="GO" id="GO:0015031">
    <property type="term" value="P:protein transport"/>
    <property type="evidence" value="ECO:0007669"/>
    <property type="project" value="InterPro"/>
</dbReference>
<dbReference type="InterPro" id="IPR036611">
    <property type="entry name" value="Trigger_fac_ribosome-bd_sf"/>
</dbReference>